<dbReference type="VEuPathDB" id="FungiDB:BTJ68_02930"/>
<dbReference type="PANTHER" id="PTHR28037">
    <property type="entry name" value="ALCOHOL O-ACETYLTRANSFERASE 1-RELATED"/>
    <property type="match status" value="1"/>
</dbReference>
<keyword evidence="2" id="KW-1133">Transmembrane helix</keyword>
<dbReference type="Proteomes" id="UP000281245">
    <property type="component" value="Unassembled WGS sequence"/>
</dbReference>
<dbReference type="InterPro" id="IPR010828">
    <property type="entry name" value="Atf2/Sli1-like"/>
</dbReference>
<proteinExistence type="predicted"/>
<feature type="transmembrane region" description="Helical" evidence="2">
    <location>
        <begin position="234"/>
        <end position="254"/>
    </location>
</feature>
<feature type="compositionally biased region" description="Basic and acidic residues" evidence="1">
    <location>
        <begin position="20"/>
        <end position="36"/>
    </location>
</feature>
<reference evidence="3 4" key="1">
    <citation type="journal article" date="2018" name="BMC Genomics">
        <title>Genomic evidence for intraspecific hybridization in a clonal and extremely halotolerant yeast.</title>
        <authorList>
            <person name="Gostincar C."/>
            <person name="Stajich J.E."/>
            <person name="Zupancic J."/>
            <person name="Zalar P."/>
            <person name="Gunde-Cimerman N."/>
        </authorList>
    </citation>
    <scope>NUCLEOTIDE SEQUENCE [LARGE SCALE GENOMIC DNA]</scope>
    <source>
        <strain evidence="3 4">EXF-6656</strain>
    </source>
</reference>
<evidence type="ECO:0000313" key="3">
    <source>
        <dbReference type="EMBL" id="RMX82003.1"/>
    </source>
</evidence>
<dbReference type="SUPFAM" id="SSF52777">
    <property type="entry name" value="CoA-dependent acyltransferases"/>
    <property type="match status" value="1"/>
</dbReference>
<dbReference type="InterPro" id="IPR023213">
    <property type="entry name" value="CAT-like_dom_sf"/>
</dbReference>
<name>A0A3M6WTR4_HORWE</name>
<comment type="caution">
    <text evidence="3">The sequence shown here is derived from an EMBL/GenBank/DDBJ whole genome shotgun (WGS) entry which is preliminary data.</text>
</comment>
<dbReference type="InterPro" id="IPR052058">
    <property type="entry name" value="Alcohol_O-acetyltransferase"/>
</dbReference>
<feature type="region of interest" description="Disordered" evidence="1">
    <location>
        <begin position="1"/>
        <end position="36"/>
    </location>
</feature>
<keyword evidence="2" id="KW-0472">Membrane</keyword>
<evidence type="ECO:0000256" key="2">
    <source>
        <dbReference type="SAM" id="Phobius"/>
    </source>
</evidence>
<organism evidence="3 4">
    <name type="scientific">Hortaea werneckii</name>
    <name type="common">Black yeast</name>
    <name type="synonym">Cladosporium werneckii</name>
    <dbReference type="NCBI Taxonomy" id="91943"/>
    <lineage>
        <taxon>Eukaryota</taxon>
        <taxon>Fungi</taxon>
        <taxon>Dikarya</taxon>
        <taxon>Ascomycota</taxon>
        <taxon>Pezizomycotina</taxon>
        <taxon>Dothideomycetes</taxon>
        <taxon>Dothideomycetidae</taxon>
        <taxon>Mycosphaerellales</taxon>
        <taxon>Teratosphaeriaceae</taxon>
        <taxon>Hortaea</taxon>
    </lineage>
</organism>
<dbReference type="Pfam" id="PF07247">
    <property type="entry name" value="AATase"/>
    <property type="match status" value="1"/>
</dbReference>
<dbReference type="PANTHER" id="PTHR28037:SF1">
    <property type="entry name" value="ALCOHOL O-ACETYLTRANSFERASE 1-RELATED"/>
    <property type="match status" value="1"/>
</dbReference>
<dbReference type="AlphaFoldDB" id="A0A3M6WTR4"/>
<dbReference type="Gene3D" id="3.30.559.10">
    <property type="entry name" value="Chloramphenicol acetyltransferase-like domain"/>
    <property type="match status" value="1"/>
</dbReference>
<dbReference type="GO" id="GO:0008080">
    <property type="term" value="F:N-acetyltransferase activity"/>
    <property type="evidence" value="ECO:0007669"/>
    <property type="project" value="TreeGrafter"/>
</dbReference>
<sequence length="758" mass="84348">MTTLKESGDEDNGVALAAAETKHELPEPAESENYRQGEETAAGAFFSLFRGGLIAPSDTTYDAILHCLTADTLEQRDELTKQWRDHKLEELNFIGVVGALLAGCLTSTGSWPTVLQNGRNSPWTVRTCWYTGIVFALFAVLTAAQQSIRLHRLSAHKDSLKNIRHYMGCKVRDSEGVSRIKPRRFQVYGWQASIMFLTLSVAALIIGMCILIWSSTQFGPYKRKGESSWWDSNAKLAVTWTILTLVTIVAFLVAQIMDDYALQASHPLPEFDHRHFFLTMISLGLNEVRCIVRDDLALYGTIVVSATYSLQEKHEDETLRKAITRALKHCIAEHPVLSTVVVDSDTSQPQLAQMPRMAIEDHLKILEAESILAAHDDETAALLSFAHNDRIPNLTTRPPWRTYACPLRRPQQRSTEIVMGLSYSHAIADGKSGLLFHQSLRHALQETHNLPYDDEPSFFPPSASELFPPLEKAASLDVSWAFLLGPLIGEYCPPTLKRIFGISSDSSKDCWRGAAARPPMPDRLRPIETALVHRQVTRATIDKVLSLCRTREVKLTGLLIVLTSRALAHALQVRNERFTSFRAETALDLRKCIPEAKASMGNMASAVEDTILVDESGHIGKLSNGEWETAKRITFHLQQASSTLSDQPVGLLRYLSDFRGWTLKKATQQPNCSFSVSNVGMFEDGEPQDSAGVKIRDIAFSQSADGTGAPFNLNLVSTKSHGTLNMVVTWWPGMLGVEDEGRFMEEVSDRIVEELKAM</sequence>
<protein>
    <submittedName>
        <fullName evidence="3">Uncharacterized protein</fullName>
    </submittedName>
</protein>
<evidence type="ECO:0000313" key="4">
    <source>
        <dbReference type="Proteomes" id="UP000281245"/>
    </source>
</evidence>
<feature type="transmembrane region" description="Helical" evidence="2">
    <location>
        <begin position="188"/>
        <end position="214"/>
    </location>
</feature>
<feature type="transmembrane region" description="Helical" evidence="2">
    <location>
        <begin position="91"/>
        <end position="111"/>
    </location>
</feature>
<dbReference type="OrthoDB" id="2150604at2759"/>
<evidence type="ECO:0000256" key="1">
    <source>
        <dbReference type="SAM" id="MobiDB-lite"/>
    </source>
</evidence>
<keyword evidence="2" id="KW-0812">Transmembrane</keyword>
<gene>
    <name evidence="3" type="ORF">D0869_06388</name>
</gene>
<accession>A0A3M6WTR4</accession>
<dbReference type="EMBL" id="QWIJ01000469">
    <property type="protein sequence ID" value="RMX82003.1"/>
    <property type="molecule type" value="Genomic_DNA"/>
</dbReference>
<feature type="transmembrane region" description="Helical" evidence="2">
    <location>
        <begin position="123"/>
        <end position="144"/>
    </location>
</feature>